<evidence type="ECO:0000313" key="2">
    <source>
        <dbReference type="EMBL" id="SOY27336.1"/>
    </source>
</evidence>
<feature type="compositionally biased region" description="Basic and acidic residues" evidence="1">
    <location>
        <begin position="19"/>
        <end position="30"/>
    </location>
</feature>
<proteinExistence type="predicted"/>
<dbReference type="AlphaFoldDB" id="A0A2K4ZA35"/>
<gene>
    <name evidence="2" type="ORF">AMURIS_00040</name>
</gene>
<evidence type="ECO:0000313" key="3">
    <source>
        <dbReference type="Proteomes" id="UP000236311"/>
    </source>
</evidence>
<accession>A0A2K4ZA35</accession>
<organism evidence="2 3">
    <name type="scientific">Acetatifactor muris</name>
    <dbReference type="NCBI Taxonomy" id="879566"/>
    <lineage>
        <taxon>Bacteria</taxon>
        <taxon>Bacillati</taxon>
        <taxon>Bacillota</taxon>
        <taxon>Clostridia</taxon>
        <taxon>Lachnospirales</taxon>
        <taxon>Lachnospiraceae</taxon>
        <taxon>Acetatifactor</taxon>
    </lineage>
</organism>
<feature type="region of interest" description="Disordered" evidence="1">
    <location>
        <begin position="19"/>
        <end position="43"/>
    </location>
</feature>
<dbReference type="Proteomes" id="UP000236311">
    <property type="component" value="Unassembled WGS sequence"/>
</dbReference>
<name>A0A2K4ZA35_9FIRM</name>
<keyword evidence="3" id="KW-1185">Reference proteome</keyword>
<reference evidence="2 3" key="1">
    <citation type="submission" date="2018-01" db="EMBL/GenBank/DDBJ databases">
        <authorList>
            <person name="Gaut B.S."/>
            <person name="Morton B.R."/>
            <person name="Clegg M.T."/>
            <person name="Duvall M.R."/>
        </authorList>
    </citation>
    <scope>NUCLEOTIDE SEQUENCE [LARGE SCALE GENOMIC DNA]</scope>
    <source>
        <strain evidence="2">GP69</strain>
    </source>
</reference>
<protein>
    <submittedName>
        <fullName evidence="2">Uncharacterized protein</fullName>
    </submittedName>
</protein>
<evidence type="ECO:0000256" key="1">
    <source>
        <dbReference type="SAM" id="MobiDB-lite"/>
    </source>
</evidence>
<dbReference type="EMBL" id="OFSM01000001">
    <property type="protein sequence ID" value="SOY27336.1"/>
    <property type="molecule type" value="Genomic_DNA"/>
</dbReference>
<sequence length="43" mass="5188">MNREITDGRFCRKAAVRKTDMERVNEERKITRQSRGQNHRKGQ</sequence>